<keyword evidence="6" id="KW-0804">Transcription</keyword>
<organism evidence="7">
    <name type="scientific">hydrothermal vent metagenome</name>
    <dbReference type="NCBI Taxonomy" id="652676"/>
    <lineage>
        <taxon>unclassified sequences</taxon>
        <taxon>metagenomes</taxon>
        <taxon>ecological metagenomes</taxon>
    </lineage>
</organism>
<dbReference type="CDD" id="cd07153">
    <property type="entry name" value="Fur_like"/>
    <property type="match status" value="1"/>
</dbReference>
<protein>
    <submittedName>
        <fullName evidence="7">Peroxide stress regulator Ferric uptake regulation protein Fe2+/Zn2+ uptake regulation proteins</fullName>
    </submittedName>
</protein>
<dbReference type="GO" id="GO:0000976">
    <property type="term" value="F:transcription cis-regulatory region binding"/>
    <property type="evidence" value="ECO:0007669"/>
    <property type="project" value="TreeGrafter"/>
</dbReference>
<dbReference type="PANTHER" id="PTHR33202:SF7">
    <property type="entry name" value="FERRIC UPTAKE REGULATION PROTEIN"/>
    <property type="match status" value="1"/>
</dbReference>
<name>A0A1W1BYS8_9ZZZZ</name>
<dbReference type="AlphaFoldDB" id="A0A1W1BYS8"/>
<evidence type="ECO:0000256" key="1">
    <source>
        <dbReference type="ARBA" id="ARBA00007957"/>
    </source>
</evidence>
<dbReference type="Pfam" id="PF01475">
    <property type="entry name" value="FUR"/>
    <property type="match status" value="1"/>
</dbReference>
<reference evidence="7" key="1">
    <citation type="submission" date="2016-10" db="EMBL/GenBank/DDBJ databases">
        <authorList>
            <person name="de Groot N.N."/>
        </authorList>
    </citation>
    <scope>NUCLEOTIDE SEQUENCE</scope>
</reference>
<dbReference type="InterPro" id="IPR002481">
    <property type="entry name" value="FUR"/>
</dbReference>
<evidence type="ECO:0000313" key="7">
    <source>
        <dbReference type="EMBL" id="SFV58602.1"/>
    </source>
</evidence>
<dbReference type="Gene3D" id="1.10.10.10">
    <property type="entry name" value="Winged helix-like DNA-binding domain superfamily/Winged helix DNA-binding domain"/>
    <property type="match status" value="1"/>
</dbReference>
<keyword evidence="3" id="KW-0862">Zinc</keyword>
<evidence type="ECO:0000256" key="2">
    <source>
        <dbReference type="ARBA" id="ARBA00022491"/>
    </source>
</evidence>
<evidence type="ECO:0000256" key="5">
    <source>
        <dbReference type="ARBA" id="ARBA00023125"/>
    </source>
</evidence>
<dbReference type="GO" id="GO:1900376">
    <property type="term" value="P:regulation of secondary metabolite biosynthetic process"/>
    <property type="evidence" value="ECO:0007669"/>
    <property type="project" value="TreeGrafter"/>
</dbReference>
<dbReference type="InterPro" id="IPR036388">
    <property type="entry name" value="WH-like_DNA-bd_sf"/>
</dbReference>
<gene>
    <name evidence="7" type="ORF">MNB_SM-7-1364</name>
</gene>
<comment type="similarity">
    <text evidence="1">Belongs to the Fur family.</text>
</comment>
<dbReference type="Gene3D" id="3.30.1490.190">
    <property type="match status" value="1"/>
</dbReference>
<keyword evidence="2" id="KW-0678">Repressor</keyword>
<accession>A0A1W1BYS8</accession>
<evidence type="ECO:0000256" key="3">
    <source>
        <dbReference type="ARBA" id="ARBA00022833"/>
    </source>
</evidence>
<keyword evidence="4" id="KW-0805">Transcription regulation</keyword>
<dbReference type="SUPFAM" id="SSF46785">
    <property type="entry name" value="Winged helix' DNA-binding domain"/>
    <property type="match status" value="1"/>
</dbReference>
<dbReference type="EMBL" id="FPHB01000042">
    <property type="protein sequence ID" value="SFV58602.1"/>
    <property type="molecule type" value="Genomic_DNA"/>
</dbReference>
<evidence type="ECO:0000256" key="4">
    <source>
        <dbReference type="ARBA" id="ARBA00023015"/>
    </source>
</evidence>
<dbReference type="InterPro" id="IPR036390">
    <property type="entry name" value="WH_DNA-bd_sf"/>
</dbReference>
<sequence length="136" mass="15489">MKNYSKLLRSYQLKATPQRIAIAQALDLHGHLSIEQIYAILKERFSSLSLATIYKNINIMIENAFISEVKLPEQKSVYELTKESHSHLQCKVCHKVWDIYLDLDDIVDSASKGSSFEIESASLVLSGVCQECQKLR</sequence>
<dbReference type="GO" id="GO:0045892">
    <property type="term" value="P:negative regulation of DNA-templated transcription"/>
    <property type="evidence" value="ECO:0007669"/>
    <property type="project" value="TreeGrafter"/>
</dbReference>
<keyword evidence="5" id="KW-0238">DNA-binding</keyword>
<proteinExistence type="inferred from homology"/>
<dbReference type="PANTHER" id="PTHR33202">
    <property type="entry name" value="ZINC UPTAKE REGULATION PROTEIN"/>
    <property type="match status" value="1"/>
</dbReference>
<dbReference type="InterPro" id="IPR043135">
    <property type="entry name" value="Fur_C"/>
</dbReference>
<evidence type="ECO:0000256" key="6">
    <source>
        <dbReference type="ARBA" id="ARBA00023163"/>
    </source>
</evidence>
<dbReference type="GO" id="GO:0003700">
    <property type="term" value="F:DNA-binding transcription factor activity"/>
    <property type="evidence" value="ECO:0007669"/>
    <property type="project" value="InterPro"/>
</dbReference>
<dbReference type="GO" id="GO:0008270">
    <property type="term" value="F:zinc ion binding"/>
    <property type="evidence" value="ECO:0007669"/>
    <property type="project" value="TreeGrafter"/>
</dbReference>